<dbReference type="AlphaFoldDB" id="A0A2P5AIP6"/>
<dbReference type="Pfam" id="PF13456">
    <property type="entry name" value="RVT_3"/>
    <property type="match status" value="1"/>
</dbReference>
<proteinExistence type="predicted"/>
<comment type="caution">
    <text evidence="2">The sequence shown here is derived from an EMBL/GenBank/DDBJ whole genome shotgun (WGS) entry which is preliminary data.</text>
</comment>
<dbReference type="GO" id="GO:0004523">
    <property type="term" value="F:RNA-DNA hybrid ribonuclease activity"/>
    <property type="evidence" value="ECO:0007669"/>
    <property type="project" value="InterPro"/>
</dbReference>
<dbReference type="PANTHER" id="PTHR47723">
    <property type="entry name" value="OS05G0353850 PROTEIN"/>
    <property type="match status" value="1"/>
</dbReference>
<protein>
    <recommendedName>
        <fullName evidence="1">RNase H type-1 domain-containing protein</fullName>
    </recommendedName>
</protein>
<name>A0A2P5AIP6_PARAD</name>
<dbReference type="Proteomes" id="UP000237105">
    <property type="component" value="Unassembled WGS sequence"/>
</dbReference>
<dbReference type="InterPro" id="IPR053151">
    <property type="entry name" value="RNase_H-like"/>
</dbReference>
<organism evidence="2 3">
    <name type="scientific">Parasponia andersonii</name>
    <name type="common">Sponia andersonii</name>
    <dbReference type="NCBI Taxonomy" id="3476"/>
    <lineage>
        <taxon>Eukaryota</taxon>
        <taxon>Viridiplantae</taxon>
        <taxon>Streptophyta</taxon>
        <taxon>Embryophyta</taxon>
        <taxon>Tracheophyta</taxon>
        <taxon>Spermatophyta</taxon>
        <taxon>Magnoliopsida</taxon>
        <taxon>eudicotyledons</taxon>
        <taxon>Gunneridae</taxon>
        <taxon>Pentapetalae</taxon>
        <taxon>rosids</taxon>
        <taxon>fabids</taxon>
        <taxon>Rosales</taxon>
        <taxon>Cannabaceae</taxon>
        <taxon>Parasponia</taxon>
    </lineage>
</organism>
<sequence length="130" mass="14825">MQLSMEGTYKPIPLLIQEHTVSSYEYHCNITSPLEDSMWQLPLWPWIKINVDAVIRDFFVVKARVAWNHRGEVVTCFILKLDCTNSCIAEAQAIPSAVNLAISNKWEALVIEADCKEVVDYFLGLIEEVP</sequence>
<dbReference type="PANTHER" id="PTHR47723:SF19">
    <property type="entry name" value="POLYNUCLEOTIDYL TRANSFERASE, RIBONUCLEASE H-LIKE SUPERFAMILY PROTEIN"/>
    <property type="match status" value="1"/>
</dbReference>
<reference evidence="3" key="1">
    <citation type="submission" date="2016-06" db="EMBL/GenBank/DDBJ databases">
        <title>Parallel loss of symbiosis genes in relatives of nitrogen-fixing non-legume Parasponia.</title>
        <authorList>
            <person name="Van Velzen R."/>
            <person name="Holmer R."/>
            <person name="Bu F."/>
            <person name="Rutten L."/>
            <person name="Van Zeijl A."/>
            <person name="Liu W."/>
            <person name="Santuari L."/>
            <person name="Cao Q."/>
            <person name="Sharma T."/>
            <person name="Shen D."/>
            <person name="Roswanjaya Y."/>
            <person name="Wardhani T."/>
            <person name="Kalhor M.S."/>
            <person name="Jansen J."/>
            <person name="Van den Hoogen J."/>
            <person name="Gungor B."/>
            <person name="Hartog M."/>
            <person name="Hontelez J."/>
            <person name="Verver J."/>
            <person name="Yang W.-C."/>
            <person name="Schijlen E."/>
            <person name="Repin R."/>
            <person name="Schilthuizen M."/>
            <person name="Schranz E."/>
            <person name="Heidstra R."/>
            <person name="Miyata K."/>
            <person name="Fedorova E."/>
            <person name="Kohlen W."/>
            <person name="Bisseling T."/>
            <person name="Smit S."/>
            <person name="Geurts R."/>
        </authorList>
    </citation>
    <scope>NUCLEOTIDE SEQUENCE [LARGE SCALE GENOMIC DNA]</scope>
    <source>
        <strain evidence="3">cv. WU1-14</strain>
    </source>
</reference>
<accession>A0A2P5AIP6</accession>
<dbReference type="OrthoDB" id="1431914at2759"/>
<dbReference type="EMBL" id="JXTB01000570">
    <property type="protein sequence ID" value="PON36422.1"/>
    <property type="molecule type" value="Genomic_DNA"/>
</dbReference>
<dbReference type="GO" id="GO:0003676">
    <property type="term" value="F:nucleic acid binding"/>
    <property type="evidence" value="ECO:0007669"/>
    <property type="project" value="InterPro"/>
</dbReference>
<feature type="domain" description="RNase H type-1" evidence="1">
    <location>
        <begin position="65"/>
        <end position="121"/>
    </location>
</feature>
<gene>
    <name evidence="2" type="ORF">PanWU01x14_328620</name>
</gene>
<keyword evidence="3" id="KW-1185">Reference proteome</keyword>
<dbReference type="InterPro" id="IPR002156">
    <property type="entry name" value="RNaseH_domain"/>
</dbReference>
<evidence type="ECO:0000313" key="3">
    <source>
        <dbReference type="Proteomes" id="UP000237105"/>
    </source>
</evidence>
<evidence type="ECO:0000259" key="1">
    <source>
        <dbReference type="Pfam" id="PF13456"/>
    </source>
</evidence>
<evidence type="ECO:0000313" key="2">
    <source>
        <dbReference type="EMBL" id="PON36422.1"/>
    </source>
</evidence>